<sequence length="70" mass="7725">METLLPASLSNYLLGLAESPIGQLPKIGAVTQPGEVIVRGQKKRLNTGELKKGQRVIVFDAQLHQEFPHY</sequence>
<reference evidence="1 2" key="1">
    <citation type="journal article" date="2016" name="Nat. Commun.">
        <title>Thousands of microbial genomes shed light on interconnected biogeochemical processes in an aquifer system.</title>
        <authorList>
            <person name="Anantharaman K."/>
            <person name="Brown C.T."/>
            <person name="Hug L.A."/>
            <person name="Sharon I."/>
            <person name="Castelle C.J."/>
            <person name="Probst A.J."/>
            <person name="Thomas B.C."/>
            <person name="Singh A."/>
            <person name="Wilkins M.J."/>
            <person name="Karaoz U."/>
            <person name="Brodie E.L."/>
            <person name="Williams K.H."/>
            <person name="Hubbard S.S."/>
            <person name="Banfield J.F."/>
        </authorList>
    </citation>
    <scope>NUCLEOTIDE SEQUENCE [LARGE SCALE GENOMIC DNA]</scope>
</reference>
<dbReference type="STRING" id="1797263.A2397_06030"/>
<proteinExistence type="predicted"/>
<dbReference type="EMBL" id="MEXR01000011">
    <property type="protein sequence ID" value="OGD10178.1"/>
    <property type="molecule type" value="Genomic_DNA"/>
</dbReference>
<organism evidence="1 2">
    <name type="scientific">Candidatus Amesbacteria bacterium RIFOXYB1_FULL_44_23</name>
    <dbReference type="NCBI Taxonomy" id="1797263"/>
    <lineage>
        <taxon>Bacteria</taxon>
        <taxon>Candidatus Amesiibacteriota</taxon>
    </lineage>
</organism>
<dbReference type="Proteomes" id="UP000176424">
    <property type="component" value="Unassembled WGS sequence"/>
</dbReference>
<gene>
    <name evidence="1" type="ORF">A2397_06030</name>
</gene>
<accession>A0A1F4ZVP9</accession>
<protein>
    <submittedName>
        <fullName evidence="1">Uncharacterized protein</fullName>
    </submittedName>
</protein>
<comment type="caution">
    <text evidence="1">The sequence shown here is derived from an EMBL/GenBank/DDBJ whole genome shotgun (WGS) entry which is preliminary data.</text>
</comment>
<evidence type="ECO:0000313" key="1">
    <source>
        <dbReference type="EMBL" id="OGD10178.1"/>
    </source>
</evidence>
<dbReference type="AlphaFoldDB" id="A0A1F4ZVP9"/>
<evidence type="ECO:0000313" key="2">
    <source>
        <dbReference type="Proteomes" id="UP000176424"/>
    </source>
</evidence>
<name>A0A1F4ZVP9_9BACT</name>